<protein>
    <submittedName>
        <fullName evidence="3">Uncharacterized protein F54H12.2-like</fullName>
    </submittedName>
</protein>
<reference evidence="3" key="1">
    <citation type="submission" date="2025-08" db="UniProtKB">
        <authorList>
            <consortium name="RefSeq"/>
        </authorList>
    </citation>
    <scope>IDENTIFICATION</scope>
    <source>
        <tissue evidence="3">Tentacle</tissue>
    </source>
</reference>
<evidence type="ECO:0000313" key="3">
    <source>
        <dbReference type="RefSeq" id="XP_031552317.1"/>
    </source>
</evidence>
<sequence>MKRQHGGRTAPAAKATREDAPPLKVHKGTVVDLFKRLPIDVTCEKSKWEVYSQATAAVDPLEITVDRTRTWIDMTKILLEFDVEFHNGGAGAARALLANTSSAVPINNVAHSLIKQIQLTINKGAVTVNADHYHLEAYFDRLLNYSEEEKKSLLSLEGWATDTPDKFDQLNPNDLAIADAVIAAGGGGDAITAGEVGNAIRAAFNRVTPNQGAKERVGLCCQGRAVKFVLRPVIPLFSSQRYLNPGCELKFRIQWNPRELVMMNGVTVGATAITQPNASYTIVNYSPKLHIRHVDVNSELHIKMEAAMLENQDIALYPYFTNRTVTHTVPDGRRRAQMHNVFQGYRPNYMIVGFQRGAAFDGDIAHSPYNFCDMNQSSLRVTVDGEEIPHQRLDLTSHHKEEGFNTLLQFSGRGIDSAPTGIDQKGYKDGNYLILYNFNPDGEQNFGYSYARNVGNVNIDVDFSANTANNTTMVVSGYFEQETWLDGNKNASQRYSY</sequence>
<dbReference type="AlphaFoldDB" id="A0A6P8HI64"/>
<name>A0A6P8HI64_ACTTE</name>
<dbReference type="KEGG" id="aten:116289511"/>
<dbReference type="InParanoid" id="A0A6P8HI64"/>
<feature type="region of interest" description="Disordered" evidence="1">
    <location>
        <begin position="1"/>
        <end position="21"/>
    </location>
</feature>
<organism evidence="2 3">
    <name type="scientific">Actinia tenebrosa</name>
    <name type="common">Australian red waratah sea anemone</name>
    <dbReference type="NCBI Taxonomy" id="6105"/>
    <lineage>
        <taxon>Eukaryota</taxon>
        <taxon>Metazoa</taxon>
        <taxon>Cnidaria</taxon>
        <taxon>Anthozoa</taxon>
        <taxon>Hexacorallia</taxon>
        <taxon>Actiniaria</taxon>
        <taxon>Actiniidae</taxon>
        <taxon>Actinia</taxon>
    </lineage>
</organism>
<proteinExistence type="predicted"/>
<dbReference type="OrthoDB" id="5962415at2759"/>
<dbReference type="Proteomes" id="UP000515163">
    <property type="component" value="Unplaced"/>
</dbReference>
<dbReference type="RefSeq" id="XP_031552317.1">
    <property type="nucleotide sequence ID" value="XM_031696457.1"/>
</dbReference>
<gene>
    <name evidence="3" type="primary">LOC116289511</name>
</gene>
<evidence type="ECO:0000256" key="1">
    <source>
        <dbReference type="SAM" id="MobiDB-lite"/>
    </source>
</evidence>
<dbReference type="GeneID" id="116289511"/>
<accession>A0A6P8HI64</accession>
<keyword evidence="2" id="KW-1185">Reference proteome</keyword>
<evidence type="ECO:0000313" key="2">
    <source>
        <dbReference type="Proteomes" id="UP000515163"/>
    </source>
</evidence>